<organism evidence="1">
    <name type="scientific">Arundo donax</name>
    <name type="common">Giant reed</name>
    <name type="synonym">Donax arundinaceus</name>
    <dbReference type="NCBI Taxonomy" id="35708"/>
    <lineage>
        <taxon>Eukaryota</taxon>
        <taxon>Viridiplantae</taxon>
        <taxon>Streptophyta</taxon>
        <taxon>Embryophyta</taxon>
        <taxon>Tracheophyta</taxon>
        <taxon>Spermatophyta</taxon>
        <taxon>Magnoliopsida</taxon>
        <taxon>Liliopsida</taxon>
        <taxon>Poales</taxon>
        <taxon>Poaceae</taxon>
        <taxon>PACMAD clade</taxon>
        <taxon>Arundinoideae</taxon>
        <taxon>Arundineae</taxon>
        <taxon>Arundo</taxon>
    </lineage>
</organism>
<protein>
    <submittedName>
        <fullName evidence="1">Uncharacterized protein</fullName>
    </submittedName>
</protein>
<proteinExistence type="predicted"/>
<accession>A0A0A9AVL4</accession>
<reference evidence="1" key="2">
    <citation type="journal article" date="2015" name="Data Brief">
        <title>Shoot transcriptome of the giant reed, Arundo donax.</title>
        <authorList>
            <person name="Barrero R.A."/>
            <person name="Guerrero F.D."/>
            <person name="Moolhuijzen P."/>
            <person name="Goolsby J.A."/>
            <person name="Tidwell J."/>
            <person name="Bellgard S.E."/>
            <person name="Bellgard M.I."/>
        </authorList>
    </citation>
    <scope>NUCLEOTIDE SEQUENCE</scope>
    <source>
        <tissue evidence="1">Shoot tissue taken approximately 20 cm above the soil surface</tissue>
    </source>
</reference>
<evidence type="ECO:0000313" key="1">
    <source>
        <dbReference type="EMBL" id="JAD51092.1"/>
    </source>
</evidence>
<dbReference type="EMBL" id="GBRH01246803">
    <property type="protein sequence ID" value="JAD51092.1"/>
    <property type="molecule type" value="Transcribed_RNA"/>
</dbReference>
<reference evidence="1" key="1">
    <citation type="submission" date="2014-09" db="EMBL/GenBank/DDBJ databases">
        <authorList>
            <person name="Magalhaes I.L.F."/>
            <person name="Oliveira U."/>
            <person name="Santos F.R."/>
            <person name="Vidigal T.H.D.A."/>
            <person name="Brescovit A.D."/>
            <person name="Santos A.J."/>
        </authorList>
    </citation>
    <scope>NUCLEOTIDE SEQUENCE</scope>
    <source>
        <tissue evidence="1">Shoot tissue taken approximately 20 cm above the soil surface</tissue>
    </source>
</reference>
<name>A0A0A9AVL4_ARUDO</name>
<sequence length="29" mass="3378">MRPGGYFETKLDRKLFLLVLALSLLQEIL</sequence>
<dbReference type="AlphaFoldDB" id="A0A0A9AVL4"/>